<dbReference type="InterPro" id="IPR000182">
    <property type="entry name" value="GNAT_dom"/>
</dbReference>
<dbReference type="EMBL" id="BMDD01000001">
    <property type="protein sequence ID" value="GGH73057.1"/>
    <property type="molecule type" value="Genomic_DNA"/>
</dbReference>
<dbReference type="Gene3D" id="3.40.630.30">
    <property type="match status" value="2"/>
</dbReference>
<evidence type="ECO:0000313" key="2">
    <source>
        <dbReference type="EMBL" id="GGH73057.1"/>
    </source>
</evidence>
<proteinExistence type="predicted"/>
<dbReference type="PROSITE" id="PS51186">
    <property type="entry name" value="GNAT"/>
    <property type="match status" value="1"/>
</dbReference>
<dbReference type="Proteomes" id="UP000605427">
    <property type="component" value="Unassembled WGS sequence"/>
</dbReference>
<sequence length="245" mass="27862">MFAGTALAIAHPRSGTGSISVLDVPEIFRNLGIGSRLLLEAERQLIEAGCRTVRVTLTMRKGEPCPERDFLIKRGYASEKLQVRSYTFRSASAQEESWLERFRLPAGCELKPLLSAAPEEREELQRIAASLPPDLHPFEEERMLHPEFSTMLKIDGRVAGWLGVQQLASNLLLLRSMHVETEFRIRGNGMALFAELNRKHRLLDRFAYHMMSISGDNQTMLRLAERKFAPHAAKIKSIIRLEKRL</sequence>
<feature type="domain" description="N-acetyltransferase" evidence="1">
    <location>
        <begin position="1"/>
        <end position="105"/>
    </location>
</feature>
<reference evidence="3" key="1">
    <citation type="journal article" date="2019" name="Int. J. Syst. Evol. Microbiol.">
        <title>The Global Catalogue of Microorganisms (GCM) 10K type strain sequencing project: providing services to taxonomists for standard genome sequencing and annotation.</title>
        <authorList>
            <consortium name="The Broad Institute Genomics Platform"/>
            <consortium name="The Broad Institute Genome Sequencing Center for Infectious Disease"/>
            <person name="Wu L."/>
            <person name="Ma J."/>
        </authorList>
    </citation>
    <scope>NUCLEOTIDE SEQUENCE [LARGE SCALE GENOMIC DNA]</scope>
    <source>
        <strain evidence="3">CCM 8702</strain>
    </source>
</reference>
<name>A0ABQ1ZSI7_9BACL</name>
<keyword evidence="3" id="KW-1185">Reference proteome</keyword>
<organism evidence="2 3">
    <name type="scientific">Saccharibacillus endophyticus</name>
    <dbReference type="NCBI Taxonomy" id="2060666"/>
    <lineage>
        <taxon>Bacteria</taxon>
        <taxon>Bacillati</taxon>
        <taxon>Bacillota</taxon>
        <taxon>Bacilli</taxon>
        <taxon>Bacillales</taxon>
        <taxon>Paenibacillaceae</taxon>
        <taxon>Saccharibacillus</taxon>
    </lineage>
</organism>
<gene>
    <name evidence="2" type="ORF">GCM10007362_11810</name>
</gene>
<evidence type="ECO:0000313" key="3">
    <source>
        <dbReference type="Proteomes" id="UP000605427"/>
    </source>
</evidence>
<protein>
    <recommendedName>
        <fullName evidence="1">N-acetyltransferase domain-containing protein</fullName>
    </recommendedName>
</protein>
<evidence type="ECO:0000259" key="1">
    <source>
        <dbReference type="PROSITE" id="PS51186"/>
    </source>
</evidence>
<dbReference type="CDD" id="cd04301">
    <property type="entry name" value="NAT_SF"/>
    <property type="match status" value="1"/>
</dbReference>
<comment type="caution">
    <text evidence="2">The sequence shown here is derived from an EMBL/GenBank/DDBJ whole genome shotgun (WGS) entry which is preliminary data.</text>
</comment>
<dbReference type="SUPFAM" id="SSF55729">
    <property type="entry name" value="Acyl-CoA N-acyltransferases (Nat)"/>
    <property type="match status" value="2"/>
</dbReference>
<dbReference type="InterPro" id="IPR016181">
    <property type="entry name" value="Acyl_CoA_acyltransferase"/>
</dbReference>
<accession>A0ABQ1ZSI7</accession>